<dbReference type="EC" id="2.10.1.1" evidence="5 13"/>
<dbReference type="Gene3D" id="3.90.105.10">
    <property type="entry name" value="Molybdopterin biosynthesis moea protein, domain 2"/>
    <property type="match status" value="1"/>
</dbReference>
<dbReference type="Proteomes" id="UP001057291">
    <property type="component" value="Unassembled WGS sequence"/>
</dbReference>
<evidence type="ECO:0000256" key="12">
    <source>
        <dbReference type="ARBA" id="ARBA00047317"/>
    </source>
</evidence>
<comment type="catalytic activity">
    <reaction evidence="12">
        <text>adenylyl-molybdopterin + molybdate = Mo-molybdopterin + AMP + H(+)</text>
        <dbReference type="Rhea" id="RHEA:35047"/>
        <dbReference type="ChEBI" id="CHEBI:15378"/>
        <dbReference type="ChEBI" id="CHEBI:36264"/>
        <dbReference type="ChEBI" id="CHEBI:62727"/>
        <dbReference type="ChEBI" id="CHEBI:71302"/>
        <dbReference type="ChEBI" id="CHEBI:456215"/>
        <dbReference type="EC" id="2.10.1.1"/>
    </reaction>
</comment>
<evidence type="ECO:0000256" key="11">
    <source>
        <dbReference type="ARBA" id="ARBA00023150"/>
    </source>
</evidence>
<dbReference type="GO" id="GO:0005829">
    <property type="term" value="C:cytosol"/>
    <property type="evidence" value="ECO:0007669"/>
    <property type="project" value="TreeGrafter"/>
</dbReference>
<dbReference type="SUPFAM" id="SSF63867">
    <property type="entry name" value="MoeA C-terminal domain-like"/>
    <property type="match status" value="1"/>
</dbReference>
<dbReference type="NCBIfam" id="NF045515">
    <property type="entry name" value="Glp_gephyrin"/>
    <property type="match status" value="1"/>
</dbReference>
<keyword evidence="11 13" id="KW-0501">Molybdenum cofactor biosynthesis</keyword>
<name>A0AAV4LEN2_9BACL</name>
<evidence type="ECO:0000313" key="15">
    <source>
        <dbReference type="EMBL" id="GIM46325.1"/>
    </source>
</evidence>
<accession>A0AAV4LEN2</accession>
<evidence type="ECO:0000256" key="9">
    <source>
        <dbReference type="ARBA" id="ARBA00022723"/>
    </source>
</evidence>
<sequence length="421" mass="44854">MRVMLCVEEALQEVLSHCKRNERMHVPLKDAYGYILASDIHASVSVPPFDRAALDGYAVRAADIEQATPDSPVRLQVIERIGAGQVSTKSVGPGQAIRTMTGAPFPDGADTLVRLEMTSAIGEPEQTHVDVKVAVPCGEAVAREGEDIKSGMCMLRSGITIGGAEMALLATAGIASVPVYRKPVIGILASGRELTDIREPLAYGKIYDSNSYMLAGAVQAWGGIPRLLGRAGDDVDELVQTIQSALPHVDGLVTTGGVSVGDFDVMIDAYRKAGGEVHFWKVSIRPGTPFTFATIEDKPVFGLSGNPAAGFVNAMLFVQPAIRAISGMNEPIVRPVRAFLSGMPEVRAVALDRFLRADVFIKDGTVFAQPRTQGQKAAILSSLTGTQGFVRIPSKTQPQAGDLVDVYLLHMPVSFADGDRV</sequence>
<comment type="cofactor">
    <cofactor evidence="1 13">
        <name>Mg(2+)</name>
        <dbReference type="ChEBI" id="CHEBI:18420"/>
    </cofactor>
</comment>
<dbReference type="Pfam" id="PF03454">
    <property type="entry name" value="MoeA_C"/>
    <property type="match status" value="1"/>
</dbReference>
<dbReference type="FunFam" id="2.170.190.11:FF:000001">
    <property type="entry name" value="Molybdopterin molybdenumtransferase"/>
    <property type="match status" value="1"/>
</dbReference>
<dbReference type="InterPro" id="IPR038987">
    <property type="entry name" value="MoeA-like"/>
</dbReference>
<comment type="function">
    <text evidence="2 13">Catalyzes the insertion of molybdate into adenylated molybdopterin with the concomitant release of AMP.</text>
</comment>
<dbReference type="InterPro" id="IPR005110">
    <property type="entry name" value="MoeA_linker/N"/>
</dbReference>
<dbReference type="Gene3D" id="2.40.340.10">
    <property type="entry name" value="MoeA, C-terminal, domain IV"/>
    <property type="match status" value="1"/>
</dbReference>
<evidence type="ECO:0000256" key="8">
    <source>
        <dbReference type="ARBA" id="ARBA00022679"/>
    </source>
</evidence>
<dbReference type="InterPro" id="IPR036425">
    <property type="entry name" value="MoaB/Mog-like_dom_sf"/>
</dbReference>
<dbReference type="EMBL" id="BOQE01000001">
    <property type="protein sequence ID" value="GIM46325.1"/>
    <property type="molecule type" value="Genomic_DNA"/>
</dbReference>
<dbReference type="Gene3D" id="3.40.980.10">
    <property type="entry name" value="MoaB/Mog-like domain"/>
    <property type="match status" value="1"/>
</dbReference>
<evidence type="ECO:0000313" key="16">
    <source>
        <dbReference type="Proteomes" id="UP001057291"/>
    </source>
</evidence>
<keyword evidence="10 13" id="KW-0460">Magnesium</keyword>
<evidence type="ECO:0000256" key="10">
    <source>
        <dbReference type="ARBA" id="ARBA00022842"/>
    </source>
</evidence>
<keyword evidence="8 13" id="KW-0808">Transferase</keyword>
<dbReference type="GO" id="GO:0046872">
    <property type="term" value="F:metal ion binding"/>
    <property type="evidence" value="ECO:0007669"/>
    <property type="project" value="UniProtKB-UniRule"/>
</dbReference>
<evidence type="ECO:0000256" key="3">
    <source>
        <dbReference type="ARBA" id="ARBA00005046"/>
    </source>
</evidence>
<comment type="pathway">
    <text evidence="3 13">Cofactor biosynthesis; molybdopterin biosynthesis.</text>
</comment>
<protein>
    <recommendedName>
        <fullName evidence="6 13">Molybdopterin molybdenumtransferase</fullName>
        <ecNumber evidence="5 13">2.10.1.1</ecNumber>
    </recommendedName>
</protein>
<comment type="similarity">
    <text evidence="4 13">Belongs to the MoeA family.</text>
</comment>
<evidence type="ECO:0000256" key="6">
    <source>
        <dbReference type="ARBA" id="ARBA00021108"/>
    </source>
</evidence>
<dbReference type="GO" id="GO:0061599">
    <property type="term" value="F:molybdopterin molybdotransferase activity"/>
    <property type="evidence" value="ECO:0007669"/>
    <property type="project" value="UniProtKB-UniRule"/>
</dbReference>
<keyword evidence="9 13" id="KW-0479">Metal-binding</keyword>
<reference evidence="15" key="1">
    <citation type="journal article" date="2023" name="Int. J. Syst. Evol. Microbiol.">
        <title>Collibacillus ludicampi gen. nov., sp. nov., a new soil bacterium of the family Alicyclobacillaceae.</title>
        <authorList>
            <person name="Jojima T."/>
            <person name="Ioku Y."/>
            <person name="Fukuta Y."/>
            <person name="Shirasaka N."/>
            <person name="Matsumura Y."/>
            <person name="Mori M."/>
        </authorList>
    </citation>
    <scope>NUCLEOTIDE SEQUENCE</scope>
    <source>
        <strain evidence="15">TP075</strain>
    </source>
</reference>
<dbReference type="PANTHER" id="PTHR10192:SF5">
    <property type="entry name" value="GEPHYRIN"/>
    <property type="match status" value="1"/>
</dbReference>
<dbReference type="InterPro" id="IPR005111">
    <property type="entry name" value="MoeA_C_domain_IV"/>
</dbReference>
<dbReference type="SUPFAM" id="SSF63882">
    <property type="entry name" value="MoeA N-terminal region -like"/>
    <property type="match status" value="1"/>
</dbReference>
<dbReference type="CDD" id="cd00887">
    <property type="entry name" value="MoeA"/>
    <property type="match status" value="1"/>
</dbReference>
<dbReference type="Pfam" id="PF00994">
    <property type="entry name" value="MoCF_biosynth"/>
    <property type="match status" value="1"/>
</dbReference>
<dbReference type="RefSeq" id="WP_282199442.1">
    <property type="nucleotide sequence ID" value="NZ_BOQE01000001.1"/>
</dbReference>
<dbReference type="InterPro" id="IPR036688">
    <property type="entry name" value="MoeA_C_domain_IV_sf"/>
</dbReference>
<dbReference type="Pfam" id="PF03453">
    <property type="entry name" value="MoeA_N"/>
    <property type="match status" value="1"/>
</dbReference>
<dbReference type="FunFam" id="3.40.980.10:FF:000004">
    <property type="entry name" value="Molybdopterin molybdenumtransferase"/>
    <property type="match status" value="1"/>
</dbReference>
<dbReference type="InterPro" id="IPR036135">
    <property type="entry name" value="MoeA_linker/N_sf"/>
</dbReference>
<evidence type="ECO:0000256" key="13">
    <source>
        <dbReference type="RuleBase" id="RU365090"/>
    </source>
</evidence>
<keyword evidence="16" id="KW-1185">Reference proteome</keyword>
<evidence type="ECO:0000256" key="1">
    <source>
        <dbReference type="ARBA" id="ARBA00001946"/>
    </source>
</evidence>
<evidence type="ECO:0000256" key="4">
    <source>
        <dbReference type="ARBA" id="ARBA00010763"/>
    </source>
</evidence>
<evidence type="ECO:0000259" key="14">
    <source>
        <dbReference type="SMART" id="SM00852"/>
    </source>
</evidence>
<organism evidence="15 16">
    <name type="scientific">Collibacillus ludicampi</name>
    <dbReference type="NCBI Taxonomy" id="2771369"/>
    <lineage>
        <taxon>Bacteria</taxon>
        <taxon>Bacillati</taxon>
        <taxon>Bacillota</taxon>
        <taxon>Bacilli</taxon>
        <taxon>Bacillales</taxon>
        <taxon>Alicyclobacillaceae</taxon>
        <taxon>Collibacillus</taxon>
    </lineage>
</organism>
<keyword evidence="7 13" id="KW-0500">Molybdenum</keyword>
<dbReference type="AlphaFoldDB" id="A0AAV4LEN2"/>
<dbReference type="PANTHER" id="PTHR10192">
    <property type="entry name" value="MOLYBDOPTERIN BIOSYNTHESIS PROTEIN"/>
    <property type="match status" value="1"/>
</dbReference>
<evidence type="ECO:0000256" key="5">
    <source>
        <dbReference type="ARBA" id="ARBA00013269"/>
    </source>
</evidence>
<dbReference type="InterPro" id="IPR001453">
    <property type="entry name" value="MoaB/Mog_dom"/>
</dbReference>
<dbReference type="SMART" id="SM00852">
    <property type="entry name" value="MoCF_biosynth"/>
    <property type="match status" value="1"/>
</dbReference>
<dbReference type="Gene3D" id="2.170.190.11">
    <property type="entry name" value="Molybdopterin biosynthesis moea protein, domain 3"/>
    <property type="match status" value="1"/>
</dbReference>
<dbReference type="GO" id="GO:0006777">
    <property type="term" value="P:Mo-molybdopterin cofactor biosynthetic process"/>
    <property type="evidence" value="ECO:0007669"/>
    <property type="project" value="UniProtKB-UniRule"/>
</dbReference>
<gene>
    <name evidence="15" type="ORF">DNHGIG_18740</name>
</gene>
<dbReference type="NCBIfam" id="TIGR00177">
    <property type="entry name" value="molyb_syn"/>
    <property type="match status" value="1"/>
</dbReference>
<evidence type="ECO:0000256" key="2">
    <source>
        <dbReference type="ARBA" id="ARBA00002901"/>
    </source>
</evidence>
<proteinExistence type="inferred from homology"/>
<dbReference type="SUPFAM" id="SSF53218">
    <property type="entry name" value="Molybdenum cofactor biosynthesis proteins"/>
    <property type="match status" value="1"/>
</dbReference>
<feature type="domain" description="MoaB/Mog" evidence="14">
    <location>
        <begin position="186"/>
        <end position="324"/>
    </location>
</feature>
<comment type="caution">
    <text evidence="15">The sequence shown here is derived from an EMBL/GenBank/DDBJ whole genome shotgun (WGS) entry which is preliminary data.</text>
</comment>
<evidence type="ECO:0000256" key="7">
    <source>
        <dbReference type="ARBA" id="ARBA00022505"/>
    </source>
</evidence>